<gene>
    <name evidence="1" type="ORF">CY34DRAFT_401320</name>
</gene>
<dbReference type="EMBL" id="KN835158">
    <property type="protein sequence ID" value="KIK46516.1"/>
    <property type="molecule type" value="Genomic_DNA"/>
</dbReference>
<accession>A0A0D0AXX6</accession>
<dbReference type="Proteomes" id="UP000054485">
    <property type="component" value="Unassembled WGS sequence"/>
</dbReference>
<dbReference type="AlphaFoldDB" id="A0A0D0AXX6"/>
<dbReference type="InParanoid" id="A0A0D0AXX6"/>
<name>A0A0D0AXX6_9AGAM</name>
<protein>
    <submittedName>
        <fullName evidence="1">Unplaced genomic scaffold CY34scaffold_27, whole genome shotgun sequence</fullName>
    </submittedName>
</protein>
<dbReference type="HOGENOM" id="CLU_1455302_0_0_1"/>
<sequence length="186" mass="21229">MAFVCHRLDDLGTYTAPIYTLYSAIFISFLPQDPAIMHRGLDYRVRARIHWATDFVVILSPWPSPGSHDQLPVTAPTHVRFTCHLRLVLKGRPRLKTPLSPRLRSRTWPQTSYAPHPLLLFSPSYPLTAFQISNGYPSLQMELEAPEVQFKAKSPGHQLPHLVAVFLSWLTVTSEIDNVQRPSRIH</sequence>
<proteinExistence type="predicted"/>
<organism evidence="1 2">
    <name type="scientific">Suillus luteus UH-Slu-Lm8-n1</name>
    <dbReference type="NCBI Taxonomy" id="930992"/>
    <lineage>
        <taxon>Eukaryota</taxon>
        <taxon>Fungi</taxon>
        <taxon>Dikarya</taxon>
        <taxon>Basidiomycota</taxon>
        <taxon>Agaricomycotina</taxon>
        <taxon>Agaricomycetes</taxon>
        <taxon>Agaricomycetidae</taxon>
        <taxon>Boletales</taxon>
        <taxon>Suillineae</taxon>
        <taxon>Suillaceae</taxon>
        <taxon>Suillus</taxon>
    </lineage>
</organism>
<reference evidence="1 2" key="1">
    <citation type="submission" date="2014-04" db="EMBL/GenBank/DDBJ databases">
        <authorList>
            <consortium name="DOE Joint Genome Institute"/>
            <person name="Kuo A."/>
            <person name="Ruytinx J."/>
            <person name="Rineau F."/>
            <person name="Colpaert J."/>
            <person name="Kohler A."/>
            <person name="Nagy L.G."/>
            <person name="Floudas D."/>
            <person name="Copeland A."/>
            <person name="Barry K.W."/>
            <person name="Cichocki N."/>
            <person name="Veneault-Fourrey C."/>
            <person name="LaButti K."/>
            <person name="Lindquist E.A."/>
            <person name="Lipzen A."/>
            <person name="Lundell T."/>
            <person name="Morin E."/>
            <person name="Murat C."/>
            <person name="Sun H."/>
            <person name="Tunlid A."/>
            <person name="Henrissat B."/>
            <person name="Grigoriev I.V."/>
            <person name="Hibbett D.S."/>
            <person name="Martin F."/>
            <person name="Nordberg H.P."/>
            <person name="Cantor M.N."/>
            <person name="Hua S.X."/>
        </authorList>
    </citation>
    <scope>NUCLEOTIDE SEQUENCE [LARGE SCALE GENOMIC DNA]</scope>
    <source>
        <strain evidence="1 2">UH-Slu-Lm8-n1</strain>
    </source>
</reference>
<evidence type="ECO:0000313" key="1">
    <source>
        <dbReference type="EMBL" id="KIK46516.1"/>
    </source>
</evidence>
<evidence type="ECO:0000313" key="2">
    <source>
        <dbReference type="Proteomes" id="UP000054485"/>
    </source>
</evidence>
<reference evidence="2" key="2">
    <citation type="submission" date="2015-01" db="EMBL/GenBank/DDBJ databases">
        <title>Evolutionary Origins and Diversification of the Mycorrhizal Mutualists.</title>
        <authorList>
            <consortium name="DOE Joint Genome Institute"/>
            <consortium name="Mycorrhizal Genomics Consortium"/>
            <person name="Kohler A."/>
            <person name="Kuo A."/>
            <person name="Nagy L.G."/>
            <person name="Floudas D."/>
            <person name="Copeland A."/>
            <person name="Barry K.W."/>
            <person name="Cichocki N."/>
            <person name="Veneault-Fourrey C."/>
            <person name="LaButti K."/>
            <person name="Lindquist E.A."/>
            <person name="Lipzen A."/>
            <person name="Lundell T."/>
            <person name="Morin E."/>
            <person name="Murat C."/>
            <person name="Riley R."/>
            <person name="Ohm R."/>
            <person name="Sun H."/>
            <person name="Tunlid A."/>
            <person name="Henrissat B."/>
            <person name="Grigoriev I.V."/>
            <person name="Hibbett D.S."/>
            <person name="Martin F."/>
        </authorList>
    </citation>
    <scope>NUCLEOTIDE SEQUENCE [LARGE SCALE GENOMIC DNA]</scope>
    <source>
        <strain evidence="2">UH-Slu-Lm8-n1</strain>
    </source>
</reference>
<keyword evidence="2" id="KW-1185">Reference proteome</keyword>